<organism evidence="4 5">
    <name type="scientific">Cyanidium caldarium</name>
    <name type="common">Red alga</name>
    <dbReference type="NCBI Taxonomy" id="2771"/>
    <lineage>
        <taxon>Eukaryota</taxon>
        <taxon>Rhodophyta</taxon>
        <taxon>Bangiophyceae</taxon>
        <taxon>Cyanidiales</taxon>
        <taxon>Cyanidiaceae</taxon>
        <taxon>Cyanidium</taxon>
    </lineage>
</organism>
<comment type="caution">
    <text evidence="4">The sequence shown here is derived from an EMBL/GenBank/DDBJ whole genome shotgun (WGS) entry which is preliminary data.</text>
</comment>
<dbReference type="Gene3D" id="3.30.30.30">
    <property type="match status" value="2"/>
</dbReference>
<dbReference type="Gene3D" id="1.20.1270.10">
    <property type="match status" value="1"/>
</dbReference>
<name>A0AAV9IUS6_CYACA</name>
<dbReference type="PANTHER" id="PTHR45639:SF4">
    <property type="entry name" value="HSC70CB, ISOFORM G"/>
    <property type="match status" value="1"/>
</dbReference>
<dbReference type="EMBL" id="JANCYW010000006">
    <property type="protein sequence ID" value="KAK4535840.1"/>
    <property type="molecule type" value="Genomic_DNA"/>
</dbReference>
<protein>
    <submittedName>
        <fullName evidence="4">Uncharacterized protein</fullName>
    </submittedName>
</protein>
<dbReference type="FunFam" id="3.90.640.10:FF:000004">
    <property type="entry name" value="Heat shock 70 kDa protein 4"/>
    <property type="match status" value="1"/>
</dbReference>
<keyword evidence="2" id="KW-0067">ATP-binding</keyword>
<evidence type="ECO:0000256" key="2">
    <source>
        <dbReference type="ARBA" id="ARBA00022840"/>
    </source>
</evidence>
<dbReference type="Gene3D" id="2.60.34.10">
    <property type="entry name" value="Substrate Binding Domain Of DNAk, Chain A, domain 1"/>
    <property type="match status" value="1"/>
</dbReference>
<dbReference type="SUPFAM" id="SSF100920">
    <property type="entry name" value="Heat shock protein 70kD (HSP70), peptide-binding domain"/>
    <property type="match status" value="1"/>
</dbReference>
<evidence type="ECO:0000256" key="3">
    <source>
        <dbReference type="SAM" id="MobiDB-lite"/>
    </source>
</evidence>
<dbReference type="InterPro" id="IPR029047">
    <property type="entry name" value="HSP70_peptide-bd_sf"/>
</dbReference>
<dbReference type="Gene3D" id="3.30.420.40">
    <property type="match status" value="3"/>
</dbReference>
<dbReference type="SUPFAM" id="SSF53067">
    <property type="entry name" value="Actin-like ATPase domain"/>
    <property type="match status" value="2"/>
</dbReference>
<dbReference type="PRINTS" id="PR00301">
    <property type="entry name" value="HEATSHOCK70"/>
</dbReference>
<dbReference type="InterPro" id="IPR018181">
    <property type="entry name" value="Heat_shock_70_CS"/>
</dbReference>
<dbReference type="GO" id="GO:0005634">
    <property type="term" value="C:nucleus"/>
    <property type="evidence" value="ECO:0007669"/>
    <property type="project" value="TreeGrafter"/>
</dbReference>
<dbReference type="GO" id="GO:0140662">
    <property type="term" value="F:ATP-dependent protein folding chaperone"/>
    <property type="evidence" value="ECO:0007669"/>
    <property type="project" value="InterPro"/>
</dbReference>
<dbReference type="Pfam" id="PF00012">
    <property type="entry name" value="HSP70"/>
    <property type="match status" value="2"/>
</dbReference>
<dbReference type="InterPro" id="IPR043129">
    <property type="entry name" value="ATPase_NBD"/>
</dbReference>
<dbReference type="InterPro" id="IPR029048">
    <property type="entry name" value="HSP70_C_sf"/>
</dbReference>
<gene>
    <name evidence="4" type="ORF">CDCA_CDCA06G1865</name>
</gene>
<accession>A0AAV9IUS6</accession>
<sequence>MSAIGIDFGNANCVVARAQRGGIDVIANEVSNRQTPALVSFCGGNERYAGEAAANRHLQNLAYTITEVKRVLGRSLAEDELREMEVPRALYHIVPEMPQGGEDADSAADYRVQRAAVEVHYSAEQLGTHALETWHLPPSERQKALQKLKSAAKHRERSDVHVLPTESVAAILLHRLADTVAVAAASEGSTAARDVVLAVPFWYTDAQRAGLLDAGVIGGVRVLRIIHEHLAAALSYGLYRANEFPESDQPPVNALIVDVGQSQTTVTCVSFWRTRLQVLAVGYDRCLGGRDFDEALFRHFEKEFAERYKLNVQTNPKAVGRLRAQCERAKKMLSANAQAPLNIDCFMNDVDVSGMIDRATFEQLVAPLVERISAVATAVMQRVGGASSIQYLELLGGGSRMPLVQSALERATGRSARRTMNAEESIARGCALQAAMIAPGFKVRDYEAVDVLPFSVCITKVEATVPKETTVFAAGSAFPGLRRVTYTYTGQPFQVHLYYGVDDPGDTPPSGRLPEGCVRDLALVEIGTVPGKREGCGKVHVKVRMDANGMVSVVGAQLVEEIVEVNVADANTTGNGDSALPPMDTEASSPSAAPPTPTAPDSTNAEASAAPGAAGPSTRVPTAPSSPAAKPRLSRTELPFRQLRGTRLQPYAVEALTQVEAQMQAADRYRAERAEALNALETYVYDMRSRIGEYGAWAEYATDAVRTAFLQALDDTEEWIYSSDGGESASKSQLAERLLTLQRKYGNAIATRVLEADLRHESVRQFQEAVAALRAECASGDERRAHITAAERQQVLEQVAQAEAWLQQTLQTIETAGKHVDAPVRSSEIDRRLKELQRSAREVLDRPPPTNTEKGGSAKAKPDEATADTAADDAAAAAAPDAPPEDAMRDA</sequence>
<dbReference type="Gene3D" id="3.90.640.10">
    <property type="entry name" value="Actin, Chain A, domain 4"/>
    <property type="match status" value="1"/>
</dbReference>
<dbReference type="AlphaFoldDB" id="A0AAV9IUS6"/>
<proteinExistence type="predicted"/>
<feature type="region of interest" description="Disordered" evidence="3">
    <location>
        <begin position="570"/>
        <end position="641"/>
    </location>
</feature>
<feature type="compositionally biased region" description="Low complexity" evidence="3">
    <location>
        <begin position="599"/>
        <end position="617"/>
    </location>
</feature>
<evidence type="ECO:0000256" key="1">
    <source>
        <dbReference type="ARBA" id="ARBA00022741"/>
    </source>
</evidence>
<keyword evidence="5" id="KW-1185">Reference proteome</keyword>
<dbReference type="PANTHER" id="PTHR45639">
    <property type="entry name" value="HSC70CB, ISOFORM G-RELATED"/>
    <property type="match status" value="1"/>
</dbReference>
<dbReference type="InterPro" id="IPR013126">
    <property type="entry name" value="Hsp_70_fam"/>
</dbReference>
<dbReference type="GO" id="GO:0005829">
    <property type="term" value="C:cytosol"/>
    <property type="evidence" value="ECO:0007669"/>
    <property type="project" value="TreeGrafter"/>
</dbReference>
<dbReference type="Proteomes" id="UP001301350">
    <property type="component" value="Unassembled WGS sequence"/>
</dbReference>
<dbReference type="GO" id="GO:0005524">
    <property type="term" value="F:ATP binding"/>
    <property type="evidence" value="ECO:0007669"/>
    <property type="project" value="UniProtKB-KW"/>
</dbReference>
<keyword evidence="1" id="KW-0547">Nucleotide-binding</keyword>
<feature type="region of interest" description="Disordered" evidence="3">
    <location>
        <begin position="837"/>
        <end position="891"/>
    </location>
</feature>
<feature type="compositionally biased region" description="Low complexity" evidence="3">
    <location>
        <begin position="867"/>
        <end position="880"/>
    </location>
</feature>
<evidence type="ECO:0000313" key="4">
    <source>
        <dbReference type="EMBL" id="KAK4535840.1"/>
    </source>
</evidence>
<reference evidence="4 5" key="1">
    <citation type="submission" date="2022-07" db="EMBL/GenBank/DDBJ databases">
        <title>Genome-wide signatures of adaptation to extreme environments.</title>
        <authorList>
            <person name="Cho C.H."/>
            <person name="Yoon H.S."/>
        </authorList>
    </citation>
    <scope>NUCLEOTIDE SEQUENCE [LARGE SCALE GENOMIC DNA]</scope>
    <source>
        <strain evidence="4 5">DBV 063 E5</strain>
    </source>
</reference>
<dbReference type="SUPFAM" id="SSF100934">
    <property type="entry name" value="Heat shock protein 70kD (HSP70), C-terminal subdomain"/>
    <property type="match status" value="1"/>
</dbReference>
<dbReference type="PROSITE" id="PS01036">
    <property type="entry name" value="HSP70_3"/>
    <property type="match status" value="1"/>
</dbReference>
<evidence type="ECO:0000313" key="5">
    <source>
        <dbReference type="Proteomes" id="UP001301350"/>
    </source>
</evidence>